<sequence>MLTYRGGQRGQESAHDVEFRLDVVGFSALSRRVLPNRPAVGSCLRVWFESVWPGSPRKPVTAEHDPSGRLSLRHLPRVLGWRSGPS</sequence>
<gene>
    <name evidence="1" type="ORF">Alo02nite_89070</name>
</gene>
<dbReference type="Proteomes" id="UP000631312">
    <property type="component" value="Unassembled WGS sequence"/>
</dbReference>
<protein>
    <submittedName>
        <fullName evidence="1">Uncharacterized protein</fullName>
    </submittedName>
</protein>
<accession>A0ABQ4AYB4</accession>
<keyword evidence="2" id="KW-1185">Reference proteome</keyword>
<proteinExistence type="predicted"/>
<dbReference type="EMBL" id="BOMP01000182">
    <property type="protein sequence ID" value="GIE46009.1"/>
    <property type="molecule type" value="Genomic_DNA"/>
</dbReference>
<reference evidence="1 2" key="1">
    <citation type="submission" date="2021-01" db="EMBL/GenBank/DDBJ databases">
        <title>Whole genome shotgun sequence of Actinoplanes lobatus NBRC 12513.</title>
        <authorList>
            <person name="Komaki H."/>
            <person name="Tamura T."/>
        </authorList>
    </citation>
    <scope>NUCLEOTIDE SEQUENCE [LARGE SCALE GENOMIC DNA]</scope>
    <source>
        <strain evidence="1 2">NBRC 12513</strain>
    </source>
</reference>
<evidence type="ECO:0000313" key="2">
    <source>
        <dbReference type="Proteomes" id="UP000631312"/>
    </source>
</evidence>
<comment type="caution">
    <text evidence="1">The sequence shown here is derived from an EMBL/GenBank/DDBJ whole genome shotgun (WGS) entry which is preliminary data.</text>
</comment>
<organism evidence="1 2">
    <name type="scientific">Actinoplanes lobatus</name>
    <dbReference type="NCBI Taxonomy" id="113568"/>
    <lineage>
        <taxon>Bacteria</taxon>
        <taxon>Bacillati</taxon>
        <taxon>Actinomycetota</taxon>
        <taxon>Actinomycetes</taxon>
        <taxon>Micromonosporales</taxon>
        <taxon>Micromonosporaceae</taxon>
        <taxon>Actinoplanes</taxon>
    </lineage>
</organism>
<name>A0ABQ4AYB4_9ACTN</name>
<evidence type="ECO:0000313" key="1">
    <source>
        <dbReference type="EMBL" id="GIE46009.1"/>
    </source>
</evidence>